<dbReference type="Gramene" id="mRNA:HanXRQr2_Chr09g0397201">
    <property type="protein sequence ID" value="mRNA:HanXRQr2_Chr09g0397201"/>
    <property type="gene ID" value="HanXRQr2_Chr09g0397201"/>
</dbReference>
<protein>
    <submittedName>
        <fullName evidence="1">Uncharacterized protein</fullName>
    </submittedName>
</protein>
<name>A0A9K3I7G2_HELAN</name>
<reference evidence="1" key="1">
    <citation type="journal article" date="2017" name="Nature">
        <title>The sunflower genome provides insights into oil metabolism, flowering and Asterid evolution.</title>
        <authorList>
            <person name="Badouin H."/>
            <person name="Gouzy J."/>
            <person name="Grassa C.J."/>
            <person name="Murat F."/>
            <person name="Staton S.E."/>
            <person name="Cottret L."/>
            <person name="Lelandais-Briere C."/>
            <person name="Owens G.L."/>
            <person name="Carrere S."/>
            <person name="Mayjonade B."/>
            <person name="Legrand L."/>
            <person name="Gill N."/>
            <person name="Kane N.C."/>
            <person name="Bowers J.E."/>
            <person name="Hubner S."/>
            <person name="Bellec A."/>
            <person name="Berard A."/>
            <person name="Berges H."/>
            <person name="Blanchet N."/>
            <person name="Boniface M.C."/>
            <person name="Brunel D."/>
            <person name="Catrice O."/>
            <person name="Chaidir N."/>
            <person name="Claudel C."/>
            <person name="Donnadieu C."/>
            <person name="Faraut T."/>
            <person name="Fievet G."/>
            <person name="Helmstetter N."/>
            <person name="King M."/>
            <person name="Knapp S.J."/>
            <person name="Lai Z."/>
            <person name="Le Paslier M.C."/>
            <person name="Lippi Y."/>
            <person name="Lorenzon L."/>
            <person name="Mandel J.R."/>
            <person name="Marage G."/>
            <person name="Marchand G."/>
            <person name="Marquand E."/>
            <person name="Bret-Mestries E."/>
            <person name="Morien E."/>
            <person name="Nambeesan S."/>
            <person name="Nguyen T."/>
            <person name="Pegot-Espagnet P."/>
            <person name="Pouilly N."/>
            <person name="Raftis F."/>
            <person name="Sallet E."/>
            <person name="Schiex T."/>
            <person name="Thomas J."/>
            <person name="Vandecasteele C."/>
            <person name="Vares D."/>
            <person name="Vear F."/>
            <person name="Vautrin S."/>
            <person name="Crespi M."/>
            <person name="Mangin B."/>
            <person name="Burke J.M."/>
            <person name="Salse J."/>
            <person name="Munos S."/>
            <person name="Vincourt P."/>
            <person name="Rieseberg L.H."/>
            <person name="Langlade N.B."/>
        </authorList>
    </citation>
    <scope>NUCLEOTIDE SEQUENCE</scope>
    <source>
        <tissue evidence="1">Leaves</tissue>
    </source>
</reference>
<evidence type="ECO:0000313" key="1">
    <source>
        <dbReference type="EMBL" id="KAF5791651.1"/>
    </source>
</evidence>
<evidence type="ECO:0000313" key="2">
    <source>
        <dbReference type="Proteomes" id="UP000215914"/>
    </source>
</evidence>
<comment type="caution">
    <text evidence="1">The sequence shown here is derived from an EMBL/GenBank/DDBJ whole genome shotgun (WGS) entry which is preliminary data.</text>
</comment>
<reference evidence="1" key="2">
    <citation type="submission" date="2020-06" db="EMBL/GenBank/DDBJ databases">
        <title>Helianthus annuus Genome sequencing and assembly Release 2.</title>
        <authorList>
            <person name="Gouzy J."/>
            <person name="Langlade N."/>
            <person name="Munos S."/>
        </authorList>
    </citation>
    <scope>NUCLEOTIDE SEQUENCE</scope>
    <source>
        <tissue evidence="1">Leaves</tissue>
    </source>
</reference>
<sequence>MCIFLLEPSTVCYSVLVTSAYGNSYHSSENVQSGQFAFQAVEAGD</sequence>
<dbReference type="AlphaFoldDB" id="A0A9K3I7G2"/>
<accession>A0A9K3I7G2</accession>
<dbReference type="Proteomes" id="UP000215914">
    <property type="component" value="Unassembled WGS sequence"/>
</dbReference>
<keyword evidence="2" id="KW-1185">Reference proteome</keyword>
<organism evidence="1 2">
    <name type="scientific">Helianthus annuus</name>
    <name type="common">Common sunflower</name>
    <dbReference type="NCBI Taxonomy" id="4232"/>
    <lineage>
        <taxon>Eukaryota</taxon>
        <taxon>Viridiplantae</taxon>
        <taxon>Streptophyta</taxon>
        <taxon>Embryophyta</taxon>
        <taxon>Tracheophyta</taxon>
        <taxon>Spermatophyta</taxon>
        <taxon>Magnoliopsida</taxon>
        <taxon>eudicotyledons</taxon>
        <taxon>Gunneridae</taxon>
        <taxon>Pentapetalae</taxon>
        <taxon>asterids</taxon>
        <taxon>campanulids</taxon>
        <taxon>Asterales</taxon>
        <taxon>Asteraceae</taxon>
        <taxon>Asteroideae</taxon>
        <taxon>Heliantheae alliance</taxon>
        <taxon>Heliantheae</taxon>
        <taxon>Helianthus</taxon>
    </lineage>
</organism>
<dbReference type="EMBL" id="MNCJ02000324">
    <property type="protein sequence ID" value="KAF5791651.1"/>
    <property type="molecule type" value="Genomic_DNA"/>
</dbReference>
<proteinExistence type="predicted"/>
<gene>
    <name evidence="1" type="ORF">HanXRQr2_Chr09g0397201</name>
</gene>